<dbReference type="RefSeq" id="WP_121804409.1">
    <property type="nucleotide sequence ID" value="NZ_RDBE01000001.1"/>
</dbReference>
<dbReference type="InterPro" id="IPR051532">
    <property type="entry name" value="Ester_Hydrolysis_Enzymes"/>
</dbReference>
<dbReference type="OrthoDB" id="9804395at2"/>
<gene>
    <name evidence="3" type="ORF">D9V37_01830</name>
</gene>
<dbReference type="SUPFAM" id="SSF52266">
    <property type="entry name" value="SGNH hydrolase"/>
    <property type="match status" value="1"/>
</dbReference>
<dbReference type="AlphaFoldDB" id="A0A3L8P8D4"/>
<name>A0A3L8P8D4_9ACTN</name>
<dbReference type="PANTHER" id="PTHR30383:SF5">
    <property type="entry name" value="SGNH HYDROLASE-TYPE ESTERASE DOMAIN-CONTAINING PROTEIN"/>
    <property type="match status" value="1"/>
</dbReference>
<sequence length="347" mass="35920">MGRAGAARKLAAAAAYGGGGLSVIGASIFGVIAAEARIARHLIGHTQGRVPDATGWYGRDRPGPAIRMVLLGDSSAAGYGVQRVEETPGAVLASGLSQQSGRRVFLRTLCRVGARSSELAGQVGRALPTRPDVAVVLIGANDVTHGVLPSASVRQLAEAVRMLREARVEVVVGTCPDLGTVRPIPQPLKLLARTWSRRIAAAQTIVTVESGGRTVSLASILGPDFAAEPGLYFGPDRFHPSATGYASLAAVLIPSVLASLGLAPDDEDYPVARRGEGVMPVAKAAARAARTPGAELDGTDVAGRAHGVGGRWVTFMRRRRHHTTAEAPDSREPDPVTADGAGPAARR</sequence>
<dbReference type="Proteomes" id="UP000281708">
    <property type="component" value="Unassembled WGS sequence"/>
</dbReference>
<dbReference type="EMBL" id="RDBE01000001">
    <property type="protein sequence ID" value="RLV50728.1"/>
    <property type="molecule type" value="Genomic_DNA"/>
</dbReference>
<comment type="caution">
    <text evidence="3">The sequence shown here is derived from an EMBL/GenBank/DDBJ whole genome shotgun (WGS) entry which is preliminary data.</text>
</comment>
<feature type="region of interest" description="Disordered" evidence="1">
    <location>
        <begin position="317"/>
        <end position="347"/>
    </location>
</feature>
<reference evidence="3 4" key="1">
    <citation type="submission" date="2018-10" db="EMBL/GenBank/DDBJ databases">
        <title>Marmoricola sp. 4Q3S-7 whole genome shotgun sequence.</title>
        <authorList>
            <person name="Li F."/>
        </authorList>
    </citation>
    <scope>NUCLEOTIDE SEQUENCE [LARGE SCALE GENOMIC DNA]</scope>
    <source>
        <strain evidence="3 4">4Q3S-7</strain>
    </source>
</reference>
<accession>A0A3L8P8D4</accession>
<proteinExistence type="predicted"/>
<keyword evidence="3" id="KW-0378">Hydrolase</keyword>
<dbReference type="PANTHER" id="PTHR30383">
    <property type="entry name" value="THIOESTERASE 1/PROTEASE 1/LYSOPHOSPHOLIPASE L1"/>
    <property type="match status" value="1"/>
</dbReference>
<dbReference type="Pfam" id="PF13472">
    <property type="entry name" value="Lipase_GDSL_2"/>
    <property type="match status" value="1"/>
</dbReference>
<dbReference type="GO" id="GO:0004622">
    <property type="term" value="F:phosphatidylcholine lysophospholipase activity"/>
    <property type="evidence" value="ECO:0007669"/>
    <property type="project" value="TreeGrafter"/>
</dbReference>
<protein>
    <submittedName>
        <fullName evidence="3">SGNH/GDSL hydrolase family protein</fullName>
    </submittedName>
</protein>
<dbReference type="InterPro" id="IPR013830">
    <property type="entry name" value="SGNH_hydro"/>
</dbReference>
<dbReference type="Gene3D" id="3.40.50.1110">
    <property type="entry name" value="SGNH hydrolase"/>
    <property type="match status" value="1"/>
</dbReference>
<dbReference type="InterPro" id="IPR036514">
    <property type="entry name" value="SGNH_hydro_sf"/>
</dbReference>
<keyword evidence="4" id="KW-1185">Reference proteome</keyword>
<evidence type="ECO:0000259" key="2">
    <source>
        <dbReference type="Pfam" id="PF13472"/>
    </source>
</evidence>
<evidence type="ECO:0000313" key="4">
    <source>
        <dbReference type="Proteomes" id="UP000281708"/>
    </source>
</evidence>
<organism evidence="3 4">
    <name type="scientific">Nocardioides mangrovicus</name>
    <dbReference type="NCBI Taxonomy" id="2478913"/>
    <lineage>
        <taxon>Bacteria</taxon>
        <taxon>Bacillati</taxon>
        <taxon>Actinomycetota</taxon>
        <taxon>Actinomycetes</taxon>
        <taxon>Propionibacteriales</taxon>
        <taxon>Nocardioidaceae</taxon>
        <taxon>Nocardioides</taxon>
    </lineage>
</organism>
<dbReference type="CDD" id="cd01836">
    <property type="entry name" value="FeeA_FeeB_like"/>
    <property type="match status" value="1"/>
</dbReference>
<evidence type="ECO:0000313" key="3">
    <source>
        <dbReference type="EMBL" id="RLV50728.1"/>
    </source>
</evidence>
<feature type="domain" description="SGNH hydrolase-type esterase" evidence="2">
    <location>
        <begin position="70"/>
        <end position="246"/>
    </location>
</feature>
<evidence type="ECO:0000256" key="1">
    <source>
        <dbReference type="SAM" id="MobiDB-lite"/>
    </source>
</evidence>